<evidence type="ECO:0000256" key="1">
    <source>
        <dbReference type="ARBA" id="ARBA00005005"/>
    </source>
</evidence>
<dbReference type="AlphaFoldDB" id="A0A840C9X5"/>
<dbReference type="GO" id="GO:0070403">
    <property type="term" value="F:NAD+ binding"/>
    <property type="evidence" value="ECO:0007669"/>
    <property type="project" value="InterPro"/>
</dbReference>
<evidence type="ECO:0000256" key="10">
    <source>
        <dbReference type="ARBA" id="ARBA00049556"/>
    </source>
</evidence>
<dbReference type="InterPro" id="IPR036291">
    <property type="entry name" value="NAD(P)-bd_dom_sf"/>
</dbReference>
<keyword evidence="9" id="KW-0511">Multifunctional enzyme</keyword>
<keyword evidence="3" id="KW-0276">Fatty acid metabolism</keyword>
<dbReference type="InterPro" id="IPR029045">
    <property type="entry name" value="ClpP/crotonase-like_dom_sf"/>
</dbReference>
<comment type="catalytic activity">
    <reaction evidence="10">
        <text>a (3S)-3-hydroxyacyl-CoA + NAD(+) = a 3-oxoacyl-CoA + NADH + H(+)</text>
        <dbReference type="Rhea" id="RHEA:22432"/>
        <dbReference type="ChEBI" id="CHEBI:15378"/>
        <dbReference type="ChEBI" id="CHEBI:57318"/>
        <dbReference type="ChEBI" id="CHEBI:57540"/>
        <dbReference type="ChEBI" id="CHEBI:57945"/>
        <dbReference type="ChEBI" id="CHEBI:90726"/>
        <dbReference type="EC" id="1.1.1.35"/>
    </reaction>
</comment>
<evidence type="ECO:0000256" key="5">
    <source>
        <dbReference type="ARBA" id="ARBA00023002"/>
    </source>
</evidence>
<feature type="domain" description="3-hydroxyacyl-CoA dehydrogenase NAD binding" evidence="12">
    <location>
        <begin position="318"/>
        <end position="496"/>
    </location>
</feature>
<gene>
    <name evidence="13" type="ORF">GGR17_001454</name>
</gene>
<keyword evidence="13" id="KW-0413">Isomerase</keyword>
<keyword evidence="8 13" id="KW-0456">Lyase</keyword>
<dbReference type="EMBL" id="JACIEQ010000001">
    <property type="protein sequence ID" value="MBB4021663.1"/>
    <property type="molecule type" value="Genomic_DNA"/>
</dbReference>
<comment type="caution">
    <text evidence="13">The sequence shown here is derived from an EMBL/GenBank/DDBJ whole genome shotgun (WGS) entry which is preliminary data.</text>
</comment>
<dbReference type="PANTHER" id="PTHR43612">
    <property type="entry name" value="TRIFUNCTIONAL ENZYME SUBUNIT ALPHA"/>
    <property type="match status" value="1"/>
</dbReference>
<dbReference type="GO" id="GO:0008692">
    <property type="term" value="F:3-hydroxybutyryl-CoA epimerase activity"/>
    <property type="evidence" value="ECO:0007669"/>
    <property type="project" value="UniProtKB-EC"/>
</dbReference>
<dbReference type="Proteomes" id="UP000585681">
    <property type="component" value="Unassembled WGS sequence"/>
</dbReference>
<evidence type="ECO:0000259" key="12">
    <source>
        <dbReference type="Pfam" id="PF02737"/>
    </source>
</evidence>
<dbReference type="FunFam" id="3.40.50.720:FF:000009">
    <property type="entry name" value="Fatty oxidation complex, alpha subunit"/>
    <property type="match status" value="1"/>
</dbReference>
<dbReference type="PANTHER" id="PTHR43612:SF3">
    <property type="entry name" value="TRIFUNCTIONAL ENZYME SUBUNIT ALPHA, MITOCHONDRIAL"/>
    <property type="match status" value="1"/>
</dbReference>
<dbReference type="UniPathway" id="UPA00659"/>
<dbReference type="InterPro" id="IPR006176">
    <property type="entry name" value="3-OHacyl-CoA_DH_NAD-bd"/>
</dbReference>
<comment type="similarity">
    <text evidence="2">In the central section; belongs to the 3-hydroxyacyl-CoA dehydrogenase family.</text>
</comment>
<dbReference type="EC" id="4.2.1.17" evidence="13"/>
<evidence type="ECO:0000256" key="9">
    <source>
        <dbReference type="ARBA" id="ARBA00023268"/>
    </source>
</evidence>
<accession>A0A840C9X5</accession>
<evidence type="ECO:0000256" key="2">
    <source>
        <dbReference type="ARBA" id="ARBA00007005"/>
    </source>
</evidence>
<dbReference type="EC" id="1.1.1.35" evidence="13"/>
<dbReference type="RefSeq" id="WP_054540243.1">
    <property type="nucleotide sequence ID" value="NZ_JACIEQ010000001.1"/>
</dbReference>
<dbReference type="Pfam" id="PF00378">
    <property type="entry name" value="ECH_1"/>
    <property type="match status" value="1"/>
</dbReference>
<comment type="pathway">
    <text evidence="1">Lipid metabolism; fatty acid beta-oxidation.</text>
</comment>
<keyword evidence="5 13" id="KW-0560">Oxidoreductase</keyword>
<feature type="domain" description="3-hydroxyacyl-CoA dehydrogenase C-terminal" evidence="11">
    <location>
        <begin position="499"/>
        <end position="596"/>
    </location>
</feature>
<name>A0A840C9X5_9RHOB</name>
<dbReference type="InterPro" id="IPR050136">
    <property type="entry name" value="FA_oxidation_alpha_subunit"/>
</dbReference>
<evidence type="ECO:0000256" key="8">
    <source>
        <dbReference type="ARBA" id="ARBA00023239"/>
    </source>
</evidence>
<dbReference type="EC" id="5.1.2.3" evidence="13"/>
<dbReference type="Gene3D" id="1.10.1040.50">
    <property type="match status" value="1"/>
</dbReference>
<evidence type="ECO:0000256" key="3">
    <source>
        <dbReference type="ARBA" id="ARBA00022832"/>
    </source>
</evidence>
<evidence type="ECO:0000256" key="7">
    <source>
        <dbReference type="ARBA" id="ARBA00023098"/>
    </source>
</evidence>
<sequence>MKHIKFDVEENGIAVLTLDNADESMNLVSPEFITEFTEAVQRVADDEAITGAIVTSGKKAFMAGADLKFIGSAYDRGMSPHDVVAFCKKPSDMHRLMETCGKPFVCVMNGLALGGGFELALACHYRILVDDPKAVVGLPEVNLGLLPGSGGTQRLPRIVGTETALDVLLSGKTMPPAEALEKGIVDEVVPADKLMDAARAWLATGPDPVKPWDVKGYAPLASFGLLDAKTAITFTMQGPALSAKTYQNYPAPIAIASLVFEGMQLTFDGAQALENKYFARLVTDPVSRNIIRTTFLNKGKNDALEMRPEGVPTYTTRKLGVLGAGMMGAGIAYVAAAAGIEVVLIDATQENADKGKAYSAKVLDKMVDRGKRTRDAADAVLARVTATTDYAQLEGADLVIEAVFEDTGVKADVTKKAAAVIPGTAPFASNTSTLPISTLAEAFVRPEDFIGLHFFSPVDRMALVEVIMGKKTSDATLAKALDFVKQIRKTPIVVNDSRGFYTSRVFQTFIHEGMAMLQEGVLPAMIENAGKMAGMPVGPLQVTDEVSIELPLKICNQAIKEEGDAYTVPVSYKVMDRMMNEFKRPGRKAGAGFFEYPEDGKKHLWKGLAEAFPVAETQPDIEELKKRLLYIQSLETVRCLEEGVLTRPEDGDIGSVLGWAFPTYTGGTMSLIDTVGVAAFVEECDALAAKYGPRFTPSPWLRERAADARKIFA</sequence>
<evidence type="ECO:0000256" key="4">
    <source>
        <dbReference type="ARBA" id="ARBA00022963"/>
    </source>
</evidence>
<dbReference type="Gene3D" id="3.40.50.720">
    <property type="entry name" value="NAD(P)-binding Rossmann-like Domain"/>
    <property type="match status" value="1"/>
</dbReference>
<keyword evidence="6" id="KW-0520">NAD</keyword>
<proteinExistence type="inferred from homology"/>
<evidence type="ECO:0000313" key="13">
    <source>
        <dbReference type="EMBL" id="MBB4021663.1"/>
    </source>
</evidence>
<dbReference type="Pfam" id="PF02737">
    <property type="entry name" value="3HCDH_N"/>
    <property type="match status" value="1"/>
</dbReference>
<keyword evidence="4" id="KW-0442">Lipid degradation</keyword>
<dbReference type="Pfam" id="PF00725">
    <property type="entry name" value="3HCDH"/>
    <property type="match status" value="1"/>
</dbReference>
<dbReference type="InterPro" id="IPR006108">
    <property type="entry name" value="3HC_DH_C"/>
</dbReference>
<keyword evidence="14" id="KW-1185">Reference proteome</keyword>
<protein>
    <submittedName>
        <fullName evidence="13">3-hydroxyacyl-CoA dehydrogenase/enoyl-CoA hydratase/3-hydroxybutyryl-CoA epimerase</fullName>
        <ecNumber evidence="13">1.1.1.35</ecNumber>
        <ecNumber evidence="13">4.2.1.17</ecNumber>
        <ecNumber evidence="13">5.1.2.3</ecNumber>
    </submittedName>
</protein>
<dbReference type="SUPFAM" id="SSF48179">
    <property type="entry name" value="6-phosphogluconate dehydrogenase C-terminal domain-like"/>
    <property type="match status" value="2"/>
</dbReference>
<evidence type="ECO:0000259" key="11">
    <source>
        <dbReference type="Pfam" id="PF00725"/>
    </source>
</evidence>
<dbReference type="GO" id="GO:0004300">
    <property type="term" value="F:enoyl-CoA hydratase activity"/>
    <property type="evidence" value="ECO:0007669"/>
    <property type="project" value="UniProtKB-EC"/>
</dbReference>
<organism evidence="13 14">
    <name type="scientific">Actibacterium naphthalenivorans</name>
    <dbReference type="NCBI Taxonomy" id="1614693"/>
    <lineage>
        <taxon>Bacteria</taxon>
        <taxon>Pseudomonadati</taxon>
        <taxon>Pseudomonadota</taxon>
        <taxon>Alphaproteobacteria</taxon>
        <taxon>Rhodobacterales</taxon>
        <taxon>Roseobacteraceae</taxon>
        <taxon>Actibacterium</taxon>
    </lineage>
</organism>
<dbReference type="GO" id="GO:0006635">
    <property type="term" value="P:fatty acid beta-oxidation"/>
    <property type="evidence" value="ECO:0007669"/>
    <property type="project" value="UniProtKB-UniPathway"/>
</dbReference>
<dbReference type="CDD" id="cd06558">
    <property type="entry name" value="crotonase-like"/>
    <property type="match status" value="1"/>
</dbReference>
<evidence type="ECO:0000256" key="6">
    <source>
        <dbReference type="ARBA" id="ARBA00023027"/>
    </source>
</evidence>
<keyword evidence="7" id="KW-0443">Lipid metabolism</keyword>
<dbReference type="GO" id="GO:0016509">
    <property type="term" value="F:long-chain (3S)-3-hydroxyacyl-CoA dehydrogenase (NAD+) activity"/>
    <property type="evidence" value="ECO:0007669"/>
    <property type="project" value="TreeGrafter"/>
</dbReference>
<dbReference type="Gene3D" id="3.90.226.10">
    <property type="entry name" value="2-enoyl-CoA Hydratase, Chain A, domain 1"/>
    <property type="match status" value="1"/>
</dbReference>
<reference evidence="13" key="1">
    <citation type="submission" date="2020-08" db="EMBL/GenBank/DDBJ databases">
        <title>Genomic Encyclopedia of Type Strains, Phase IV (KMG-IV): sequencing the most valuable type-strain genomes for metagenomic binning, comparative biology and taxonomic classification.</title>
        <authorList>
            <person name="Goeker M."/>
        </authorList>
    </citation>
    <scope>NUCLEOTIDE SEQUENCE [LARGE SCALE GENOMIC DNA]</scope>
    <source>
        <strain evidence="13">DSM 105040</strain>
    </source>
</reference>
<dbReference type="InterPro" id="IPR001753">
    <property type="entry name" value="Enoyl-CoA_hydra/iso"/>
</dbReference>
<evidence type="ECO:0000313" key="14">
    <source>
        <dbReference type="Proteomes" id="UP000585681"/>
    </source>
</evidence>
<dbReference type="SUPFAM" id="SSF51735">
    <property type="entry name" value="NAD(P)-binding Rossmann-fold domains"/>
    <property type="match status" value="1"/>
</dbReference>
<dbReference type="InterPro" id="IPR008927">
    <property type="entry name" value="6-PGluconate_DH-like_C_sf"/>
</dbReference>
<dbReference type="SUPFAM" id="SSF52096">
    <property type="entry name" value="ClpP/crotonase"/>
    <property type="match status" value="1"/>
</dbReference>